<evidence type="ECO:0000313" key="2">
    <source>
        <dbReference type="EMBL" id="KAB7575816.1"/>
    </source>
</evidence>
<dbReference type="Proteomes" id="UP000070452">
    <property type="component" value="Unassembled WGS sequence"/>
</dbReference>
<gene>
    <name evidence="3" type="ORF">AWT83_09010</name>
    <name evidence="2" type="ORF">GBM73_00040</name>
</gene>
<keyword evidence="1" id="KW-1133">Transmembrane helix</keyword>
<evidence type="ECO:0000313" key="5">
    <source>
        <dbReference type="Proteomes" id="UP000469871"/>
    </source>
</evidence>
<proteinExistence type="predicted"/>
<name>A0A132P8D7_ENTFC</name>
<evidence type="ECO:0000313" key="4">
    <source>
        <dbReference type="Proteomes" id="UP000070452"/>
    </source>
</evidence>
<sequence length="259" mass="29064">MEKPFVKSLTAVAVGAGAIAICLFGYHINNQRQHQQRINYAESAITNQKDTLTSLSKEVDKLYSTKEKIFLNPEITEETITSLSNKLSYVKLSADDYDIKESELPKEAVAIQDEKKAIVTQLDSAESKLKIQTAVNDLFTKNVSNWQQAVDDVIIKEKVTSADVARVRENMSFFKDSPWKTVVMQYLGFADTQIAQVTQLDQLFDTMLKDGQVTATATYDQYLTALSQIEQIRNEKISAAYATKAQTVAQQMGYSNISY</sequence>
<reference evidence="2 5" key="2">
    <citation type="submission" date="2019-10" db="EMBL/GenBank/DDBJ databases">
        <title>Evolutionary dynamics of vancomycin-resistant Enterococcus faecium during gastrointestinal tract colonization and bloodstream infection in immunocompromised pediatric patients.</title>
        <authorList>
            <person name="Chilambi G.S."/>
            <person name="Nordstrom H.R."/>
            <person name="Evans D.R."/>
            <person name="Ferrolino J."/>
            <person name="Hayden R.T."/>
            <person name="Maron G.M."/>
            <person name="Vo A.N."/>
            <person name="Gilmore M.S."/>
            <person name="Wolf J."/>
            <person name="Rosch J.W."/>
            <person name="Van Tyne D."/>
        </authorList>
    </citation>
    <scope>NUCLEOTIDE SEQUENCE [LARGE SCALE GENOMIC DNA]</scope>
    <source>
        <strain evidence="2 5">VRECG27</strain>
    </source>
</reference>
<dbReference type="EMBL" id="LRHK01000001">
    <property type="protein sequence ID" value="KWX18598.1"/>
    <property type="molecule type" value="Genomic_DNA"/>
</dbReference>
<evidence type="ECO:0000313" key="3">
    <source>
        <dbReference type="EMBL" id="KWX18598.1"/>
    </source>
</evidence>
<accession>A0A132P8D7</accession>
<protein>
    <submittedName>
        <fullName evidence="3">Uncharacterized protein</fullName>
    </submittedName>
</protein>
<reference evidence="3 4" key="1">
    <citation type="submission" date="2016-01" db="EMBL/GenBank/DDBJ databases">
        <title>Molecular Mechanisms for transfer of large genomic segments between Enterococcus faecium strains.</title>
        <authorList>
            <person name="Garcia-Solache M.A."/>
            <person name="Lebreton F."/>
            <person name="Mclaughlin R.E."/>
            <person name="Whiteaker J.D."/>
            <person name="Gilmore M.S."/>
            <person name="Rice L.B."/>
        </authorList>
    </citation>
    <scope>NUCLEOTIDE SEQUENCE [LARGE SCALE GENOMIC DNA]</scope>
    <source>
        <strain evidence="3 4">D344RRF x C68</strain>
    </source>
</reference>
<feature type="transmembrane region" description="Helical" evidence="1">
    <location>
        <begin position="6"/>
        <end position="28"/>
    </location>
</feature>
<dbReference type="Proteomes" id="UP000469871">
    <property type="component" value="Unassembled WGS sequence"/>
</dbReference>
<dbReference type="RefSeq" id="WP_002304624.1">
    <property type="nucleotide sequence ID" value="NZ_CABGSJ010000029.1"/>
</dbReference>
<keyword evidence="1" id="KW-0812">Transmembrane</keyword>
<dbReference type="EMBL" id="WEFP01000001">
    <property type="protein sequence ID" value="KAB7575816.1"/>
    <property type="molecule type" value="Genomic_DNA"/>
</dbReference>
<evidence type="ECO:0000256" key="1">
    <source>
        <dbReference type="SAM" id="Phobius"/>
    </source>
</evidence>
<comment type="caution">
    <text evidence="3">The sequence shown here is derived from an EMBL/GenBank/DDBJ whole genome shotgun (WGS) entry which is preliminary data.</text>
</comment>
<keyword evidence="1" id="KW-0472">Membrane</keyword>
<organism evidence="3 4">
    <name type="scientific">Enterococcus faecium</name>
    <name type="common">Streptococcus faecium</name>
    <dbReference type="NCBI Taxonomy" id="1352"/>
    <lineage>
        <taxon>Bacteria</taxon>
        <taxon>Bacillati</taxon>
        <taxon>Bacillota</taxon>
        <taxon>Bacilli</taxon>
        <taxon>Lactobacillales</taxon>
        <taxon>Enterococcaceae</taxon>
        <taxon>Enterococcus</taxon>
    </lineage>
</organism>
<dbReference type="AlphaFoldDB" id="A0A132P8D7"/>